<evidence type="ECO:0000313" key="1">
    <source>
        <dbReference type="EMBL" id="GBN69822.1"/>
    </source>
</evidence>
<dbReference type="Proteomes" id="UP000499080">
    <property type="component" value="Unassembled WGS sequence"/>
</dbReference>
<gene>
    <name evidence="1" type="ORF">AVEN_121511_1</name>
</gene>
<keyword evidence="2" id="KW-1185">Reference proteome</keyword>
<sequence>MTVPTNRQQFLANTHNKSRFISMLSEKLKADDIFVKQANNDADVLIIETALEKFNTNTTIVVGEYVDLLIILTARTPTDRIIYFLEPGKAQIETKMYSSQSLTSYLKCQAYILFLHAITGCDTTSAFFKRDIILTNETRFFLAMYGASKKIDFIDKYRYLSFVKNTRNNKCAHLSCLLPTSAAAYQHLCRVDYQVQVWLGNELDPENWGWEGCNYNSGCKKVGLFCSQVCSNYQGKSYSSVESNTKDEDAYDINEEISDPSFFLEQSIEIQQQGEEEESEE</sequence>
<evidence type="ECO:0000313" key="2">
    <source>
        <dbReference type="Proteomes" id="UP000499080"/>
    </source>
</evidence>
<dbReference type="EMBL" id="BGPR01015581">
    <property type="protein sequence ID" value="GBN69822.1"/>
    <property type="molecule type" value="Genomic_DNA"/>
</dbReference>
<organism evidence="1 2">
    <name type="scientific">Araneus ventricosus</name>
    <name type="common">Orbweaver spider</name>
    <name type="synonym">Epeira ventricosa</name>
    <dbReference type="NCBI Taxonomy" id="182803"/>
    <lineage>
        <taxon>Eukaryota</taxon>
        <taxon>Metazoa</taxon>
        <taxon>Ecdysozoa</taxon>
        <taxon>Arthropoda</taxon>
        <taxon>Chelicerata</taxon>
        <taxon>Arachnida</taxon>
        <taxon>Araneae</taxon>
        <taxon>Araneomorphae</taxon>
        <taxon>Entelegynae</taxon>
        <taxon>Araneoidea</taxon>
        <taxon>Araneidae</taxon>
        <taxon>Araneus</taxon>
    </lineage>
</organism>
<accession>A0A4Y2R2F5</accession>
<proteinExistence type="predicted"/>
<name>A0A4Y2R2F5_ARAVE</name>
<dbReference type="AlphaFoldDB" id="A0A4Y2R2F5"/>
<reference evidence="1 2" key="1">
    <citation type="journal article" date="2019" name="Sci. Rep.">
        <title>Orb-weaving spider Araneus ventricosus genome elucidates the spidroin gene catalogue.</title>
        <authorList>
            <person name="Kono N."/>
            <person name="Nakamura H."/>
            <person name="Ohtoshi R."/>
            <person name="Moran D.A.P."/>
            <person name="Shinohara A."/>
            <person name="Yoshida Y."/>
            <person name="Fujiwara M."/>
            <person name="Mori M."/>
            <person name="Tomita M."/>
            <person name="Arakawa K."/>
        </authorList>
    </citation>
    <scope>NUCLEOTIDE SEQUENCE [LARGE SCALE GENOMIC DNA]</scope>
</reference>
<protein>
    <submittedName>
        <fullName evidence="1">Uncharacterized protein</fullName>
    </submittedName>
</protein>
<comment type="caution">
    <text evidence="1">The sequence shown here is derived from an EMBL/GenBank/DDBJ whole genome shotgun (WGS) entry which is preliminary data.</text>
</comment>
<dbReference type="OrthoDB" id="6627597at2759"/>